<dbReference type="PANTHER" id="PTHR30408">
    <property type="entry name" value="TYPE-1 RESTRICTION ENZYME ECOKI SPECIFICITY PROTEIN"/>
    <property type="match status" value="1"/>
</dbReference>
<dbReference type="PANTHER" id="PTHR30408:SF12">
    <property type="entry name" value="TYPE I RESTRICTION ENZYME MJAVIII SPECIFICITY SUBUNIT"/>
    <property type="match status" value="1"/>
</dbReference>
<dbReference type="AlphaFoldDB" id="A0A1F7WZR7"/>
<dbReference type="GO" id="GO:0003677">
    <property type="term" value="F:DNA binding"/>
    <property type="evidence" value="ECO:0007669"/>
    <property type="project" value="UniProtKB-KW"/>
</dbReference>
<evidence type="ECO:0000313" key="4">
    <source>
        <dbReference type="Proteomes" id="UP000179219"/>
    </source>
</evidence>
<name>A0A1F7WZR7_9BACT</name>
<dbReference type="InterPro" id="IPR044946">
    <property type="entry name" value="Restrct_endonuc_typeI_TRD_sf"/>
</dbReference>
<reference evidence="3 4" key="1">
    <citation type="journal article" date="2016" name="Nat. Commun.">
        <title>Thousands of microbial genomes shed light on interconnected biogeochemical processes in an aquifer system.</title>
        <authorList>
            <person name="Anantharaman K."/>
            <person name="Brown C.T."/>
            <person name="Hug L.A."/>
            <person name="Sharon I."/>
            <person name="Castelle C.J."/>
            <person name="Probst A.J."/>
            <person name="Thomas B.C."/>
            <person name="Singh A."/>
            <person name="Wilkins M.J."/>
            <person name="Karaoz U."/>
            <person name="Brodie E.L."/>
            <person name="Williams K.H."/>
            <person name="Hubbard S.S."/>
            <person name="Banfield J.F."/>
        </authorList>
    </citation>
    <scope>NUCLEOTIDE SEQUENCE [LARGE SCALE GENOMIC DNA]</scope>
</reference>
<keyword evidence="2" id="KW-0238">DNA-binding</keyword>
<dbReference type="InterPro" id="IPR052021">
    <property type="entry name" value="Type-I_RS_S_subunit"/>
</dbReference>
<comment type="caution">
    <text evidence="3">The sequence shown here is derived from an EMBL/GenBank/DDBJ whole genome shotgun (WGS) entry which is preliminary data.</text>
</comment>
<dbReference type="EMBL" id="MGFP01000060">
    <property type="protein sequence ID" value="OGM08143.1"/>
    <property type="molecule type" value="Genomic_DNA"/>
</dbReference>
<evidence type="ECO:0000256" key="1">
    <source>
        <dbReference type="ARBA" id="ARBA00022747"/>
    </source>
</evidence>
<evidence type="ECO:0000256" key="2">
    <source>
        <dbReference type="ARBA" id="ARBA00023125"/>
    </source>
</evidence>
<gene>
    <name evidence="3" type="ORF">A2159_01885</name>
</gene>
<evidence type="ECO:0000313" key="3">
    <source>
        <dbReference type="EMBL" id="OGM08143.1"/>
    </source>
</evidence>
<proteinExistence type="predicted"/>
<protein>
    <recommendedName>
        <fullName evidence="5">Type I restriction modification DNA specificity domain-containing protein</fullName>
    </recommendedName>
</protein>
<evidence type="ECO:0008006" key="5">
    <source>
        <dbReference type="Google" id="ProtNLM"/>
    </source>
</evidence>
<dbReference type="Proteomes" id="UP000179219">
    <property type="component" value="Unassembled WGS sequence"/>
</dbReference>
<organism evidence="3 4">
    <name type="scientific">Candidatus Woesebacteria bacterium RBG_13_34_9</name>
    <dbReference type="NCBI Taxonomy" id="1802477"/>
    <lineage>
        <taxon>Bacteria</taxon>
        <taxon>Candidatus Woeseibacteriota</taxon>
    </lineage>
</organism>
<dbReference type="GO" id="GO:0009307">
    <property type="term" value="P:DNA restriction-modification system"/>
    <property type="evidence" value="ECO:0007669"/>
    <property type="project" value="UniProtKB-KW"/>
</dbReference>
<dbReference type="SUPFAM" id="SSF116734">
    <property type="entry name" value="DNA methylase specificity domain"/>
    <property type="match status" value="1"/>
</dbReference>
<sequence length="373" mass="42760">MVYSIIQKSQLEGANRLDAEYYQPEYLELAKKIHSLNNHNLKQITIIRSGTTPKDRDDNLLDGVILLKTTDIRNNILSESDNFYHITPKIAQRMLKSKLQSDDVLVNIVGATLDVIGRVSLVPYNFPESNITQAMALLRIKDSNYLPEFIFSYLMSRYGQFQTDRLARPTGQFNLNLEELGQIFIPKISLIQQKNIVEKIKKNIEFQEKSRESYKQAENLLLEELELKNFEIPDDLSYIINFSDIKNAKRMDADYFQLKYDVLISHFKNISKPLINIASRKTEVAKIDPGKEYKYIEISDIDIGSGEIIPNLLLGKNLPANAKMKIDGGEVIISKVRPTRGAIAVIPNEWKENFILSGAFSVFECGYPLREYL</sequence>
<accession>A0A1F7WZR7</accession>
<feature type="non-terminal residue" evidence="3">
    <location>
        <position position="373"/>
    </location>
</feature>
<dbReference type="Gene3D" id="3.90.220.20">
    <property type="entry name" value="DNA methylase specificity domains"/>
    <property type="match status" value="2"/>
</dbReference>
<keyword evidence="1" id="KW-0680">Restriction system</keyword>